<reference evidence="1" key="1">
    <citation type="submission" date="2023-04" db="EMBL/GenBank/DDBJ databases">
        <title>Draft Genome sequencing of Naganishia species isolated from polar environments using Oxford Nanopore Technology.</title>
        <authorList>
            <person name="Leo P."/>
            <person name="Venkateswaran K."/>
        </authorList>
    </citation>
    <scope>NUCLEOTIDE SEQUENCE</scope>
    <source>
        <strain evidence="1">MNA-CCFEE 5261</strain>
    </source>
</reference>
<name>A0ACC2V961_9TREE</name>
<dbReference type="EMBL" id="JASBWR010000100">
    <property type="protein sequence ID" value="KAJ9095517.1"/>
    <property type="molecule type" value="Genomic_DNA"/>
</dbReference>
<gene>
    <name evidence="1" type="ORF">QFC19_007498</name>
</gene>
<sequence>MDRIFYNSDAHDPISGAPIYIFDTSYLPPTDSINYDMFIPMLVSHLPSEPYVLMMFSCGLNKVSWVWGLKFLKLFLADNENNIHKLTKVVTVHNSWFIKSLTQIVSNYNSTRRSISSVNKIIETFTVELPFSVKEGTGPKVINCRNISELSHYIDITKLKISLNVYKYDMQQENALVLAKRPRQLLHQYTRVNVDTDPAFFHHFYQIFNIIDTYGTRAELLFHKPGNKMNTDIFFACINRDQHFWINDWDMYCIATVFKRFLAELPQPLIPVNLVPVPMADDYDSTLALVKIFMDFYEPKSNYHIIFLQIFDLMYRLVLNTKTTKHTPLTLAKCMSHCMSQEMISQNNSAGIQIAGRTIKNVIDHWPKIRNQYRGFQTVIQTIIGAQTDDGHDESYETSYDLSMNDEGDESRVAMNTSTILDSEVGLDPCQEEEEENYSDAAPPTPRKPRHLSDVSNIAHPQFPPQKYKFTTTKIEPKPEEITVVNSKKPVIRGRKVAQLASLFEERNTGFSILQNM</sequence>
<comment type="caution">
    <text evidence="1">The sequence shown here is derived from an EMBL/GenBank/DDBJ whole genome shotgun (WGS) entry which is preliminary data.</text>
</comment>
<evidence type="ECO:0000313" key="2">
    <source>
        <dbReference type="Proteomes" id="UP001241377"/>
    </source>
</evidence>
<proteinExistence type="predicted"/>
<evidence type="ECO:0000313" key="1">
    <source>
        <dbReference type="EMBL" id="KAJ9095517.1"/>
    </source>
</evidence>
<accession>A0ACC2V961</accession>
<organism evidence="1 2">
    <name type="scientific">Naganishia cerealis</name>
    <dbReference type="NCBI Taxonomy" id="610337"/>
    <lineage>
        <taxon>Eukaryota</taxon>
        <taxon>Fungi</taxon>
        <taxon>Dikarya</taxon>
        <taxon>Basidiomycota</taxon>
        <taxon>Agaricomycotina</taxon>
        <taxon>Tremellomycetes</taxon>
        <taxon>Filobasidiales</taxon>
        <taxon>Filobasidiaceae</taxon>
        <taxon>Naganishia</taxon>
    </lineage>
</organism>
<protein>
    <submittedName>
        <fullName evidence="1">Uncharacterized protein</fullName>
    </submittedName>
</protein>
<keyword evidence="2" id="KW-1185">Reference proteome</keyword>
<dbReference type="Proteomes" id="UP001241377">
    <property type="component" value="Unassembled WGS sequence"/>
</dbReference>